<feature type="compositionally biased region" description="Basic and acidic residues" evidence="1">
    <location>
        <begin position="41"/>
        <end position="50"/>
    </location>
</feature>
<gene>
    <name evidence="3" type="ORF">MO867_01655</name>
</gene>
<feature type="signal peptide" evidence="2">
    <location>
        <begin position="1"/>
        <end position="22"/>
    </location>
</feature>
<sequence>MRGVIPAALLLTVNVLAIPASAFSDCDTGLTTQAGTAGEAQAKRPEERNPELMLKQAMREKENDLLQRQMRHLEKLQQQAERNAVRTEKLQEIKDRS</sequence>
<keyword evidence="2" id="KW-0732">Signal</keyword>
<evidence type="ECO:0000256" key="1">
    <source>
        <dbReference type="SAM" id="MobiDB-lite"/>
    </source>
</evidence>
<feature type="region of interest" description="Disordered" evidence="1">
    <location>
        <begin position="27"/>
        <end position="51"/>
    </location>
</feature>
<dbReference type="EMBL" id="JALBWM010000004">
    <property type="protein sequence ID" value="MCO1333035.1"/>
    <property type="molecule type" value="Genomic_DNA"/>
</dbReference>
<proteinExistence type="predicted"/>
<name>A0A9X2EL50_9GAMM</name>
<keyword evidence="4" id="KW-1185">Reference proteome</keyword>
<evidence type="ECO:0000256" key="2">
    <source>
        <dbReference type="SAM" id="SignalP"/>
    </source>
</evidence>
<comment type="caution">
    <text evidence="3">The sequence shown here is derived from an EMBL/GenBank/DDBJ whole genome shotgun (WGS) entry which is preliminary data.</text>
</comment>
<feature type="region of interest" description="Disordered" evidence="1">
    <location>
        <begin position="77"/>
        <end position="97"/>
    </location>
</feature>
<accession>A0A9X2EL50</accession>
<evidence type="ECO:0000313" key="3">
    <source>
        <dbReference type="EMBL" id="MCO1333035.1"/>
    </source>
</evidence>
<dbReference type="RefSeq" id="WP_252464205.1">
    <property type="nucleotide sequence ID" value="NZ_JALBWM010000004.1"/>
</dbReference>
<feature type="compositionally biased region" description="Basic and acidic residues" evidence="1">
    <location>
        <begin position="83"/>
        <end position="97"/>
    </location>
</feature>
<protein>
    <submittedName>
        <fullName evidence="3">Uncharacterized protein</fullName>
    </submittedName>
</protein>
<organism evidence="3 4">
    <name type="scientific">Microbulbifer okhotskensis</name>
    <dbReference type="NCBI Taxonomy" id="2926617"/>
    <lineage>
        <taxon>Bacteria</taxon>
        <taxon>Pseudomonadati</taxon>
        <taxon>Pseudomonadota</taxon>
        <taxon>Gammaproteobacteria</taxon>
        <taxon>Cellvibrionales</taxon>
        <taxon>Microbulbiferaceae</taxon>
        <taxon>Microbulbifer</taxon>
    </lineage>
</organism>
<feature type="chain" id="PRO_5040754604" evidence="2">
    <location>
        <begin position="23"/>
        <end position="97"/>
    </location>
</feature>
<dbReference type="Proteomes" id="UP001139028">
    <property type="component" value="Unassembled WGS sequence"/>
</dbReference>
<dbReference type="AlphaFoldDB" id="A0A9X2EL50"/>
<reference evidence="3" key="1">
    <citation type="journal article" date="2022" name="Arch. Microbiol.">
        <title>Microbulbifer okhotskensis sp. nov., isolated from a deep bottom sediment of the Okhotsk Sea.</title>
        <authorList>
            <person name="Romanenko L."/>
            <person name="Kurilenko V."/>
            <person name="Otstavnykh N."/>
            <person name="Velansky P."/>
            <person name="Isaeva M."/>
            <person name="Mikhailov V."/>
        </authorList>
    </citation>
    <scope>NUCLEOTIDE SEQUENCE</scope>
    <source>
        <strain evidence="3">OS29</strain>
    </source>
</reference>
<evidence type="ECO:0000313" key="4">
    <source>
        <dbReference type="Proteomes" id="UP001139028"/>
    </source>
</evidence>
<feature type="compositionally biased region" description="Low complexity" evidence="1">
    <location>
        <begin position="28"/>
        <end position="40"/>
    </location>
</feature>